<dbReference type="GO" id="GO:0003677">
    <property type="term" value="F:DNA binding"/>
    <property type="evidence" value="ECO:0007669"/>
    <property type="project" value="UniProtKB-KW"/>
</dbReference>
<feature type="domain" description="Helicase ATP-binding" evidence="10">
    <location>
        <begin position="287"/>
        <end position="453"/>
    </location>
</feature>
<keyword evidence="5" id="KW-0067">ATP-binding</keyword>
<sequence length="697" mass="76330">MLGWRDERELAEVLPAKEAKALTKAFGYTHCYELLEHYPRTYRQHGDAAFLSEVAEGDIATVVGTVARVQTIQKPRTLILRMHVHCASEIITVTFFNAQYARRALREGTTAMFSGKVTRFRGEAQLQHPDFYVVDSAGSGTGSLKALSQYGSLLDDLSHRQWIPIYPATSSMNTWRIMGAVWRILETLGPIPEPLPEVPQNLLSFDEAYRLIHAPDARGPEPAIERLKYNEALSLGLTMAVRRQELSEKSSHVLPPVPDGYQASLRGALPFSLTKGQQEVLEEITKDLALPHPMSRLLQGEVGSGKTIIALLAMLQAADNGRQSALLAPTEVLAVQHARSLTNTLAQAGVAATVVALTGSMPTAQKREALLKVVSGEVDIVVGTHSLIQDTVEFFDLGLVVVDEQHRFGVEQRDILRSKGREGITPHVLVMTATPIPRTIAMTVFGDLAVSTLRELPGGRKPIQSAVVPEFNRSWVNRAWERIAEEVSAGYQAYVVCPRIEGEGGAQEMHEELSARFGAFTVGLLHGRLHSEDKDSVMGAFAAGKIDILVATTVIEVGVDVANATVMLVRESENFGMSQLHQLRGRVGRGGNHSLCLFHTAAENGSPAFERVAAVAATNDGFELAHVDLRHRHEGDVLGTSQSGTRRSLKLLDLIEDYEVIARAQHDAAELTERDIDRARELAADVKESAREYLDKA</sequence>
<dbReference type="Pfam" id="PF00270">
    <property type="entry name" value="DEAD"/>
    <property type="match status" value="1"/>
</dbReference>
<dbReference type="SMART" id="SM00490">
    <property type="entry name" value="HELICc"/>
    <property type="match status" value="1"/>
</dbReference>
<keyword evidence="1" id="KW-0547">Nucleotide-binding</keyword>
<dbReference type="GO" id="GO:0016787">
    <property type="term" value="F:hydrolase activity"/>
    <property type="evidence" value="ECO:0007669"/>
    <property type="project" value="UniProtKB-KW"/>
</dbReference>
<keyword evidence="6" id="KW-0238">DNA-binding</keyword>
<dbReference type="InterPro" id="IPR047112">
    <property type="entry name" value="RecG/Mfd"/>
</dbReference>
<evidence type="ECO:0000256" key="7">
    <source>
        <dbReference type="ARBA" id="ARBA00023204"/>
    </source>
</evidence>
<dbReference type="InterPro" id="IPR045562">
    <property type="entry name" value="RecG_dom3_C"/>
</dbReference>
<evidence type="ECO:0000313" key="12">
    <source>
        <dbReference type="EMBL" id="TNL99819.1"/>
    </source>
</evidence>
<dbReference type="PROSITE" id="PS51194">
    <property type="entry name" value="HELICASE_CTER"/>
    <property type="match status" value="1"/>
</dbReference>
<feature type="domain" description="Helicase C-terminal" evidence="11">
    <location>
        <begin position="475"/>
        <end position="630"/>
    </location>
</feature>
<keyword evidence="13" id="KW-1185">Reference proteome</keyword>
<keyword evidence="3" id="KW-0378">Hydrolase</keyword>
<keyword evidence="2" id="KW-0227">DNA damage</keyword>
<dbReference type="GO" id="GO:0006281">
    <property type="term" value="P:DNA repair"/>
    <property type="evidence" value="ECO:0007669"/>
    <property type="project" value="UniProtKB-KW"/>
</dbReference>
<dbReference type="InterPro" id="IPR011545">
    <property type="entry name" value="DEAD/DEAH_box_helicase_dom"/>
</dbReference>
<dbReference type="GO" id="GO:0003678">
    <property type="term" value="F:DNA helicase activity"/>
    <property type="evidence" value="ECO:0007669"/>
    <property type="project" value="TreeGrafter"/>
</dbReference>
<dbReference type="Pfam" id="PF19833">
    <property type="entry name" value="RecG_dom3_C"/>
    <property type="match status" value="1"/>
</dbReference>
<evidence type="ECO:0000256" key="3">
    <source>
        <dbReference type="ARBA" id="ARBA00022801"/>
    </source>
</evidence>
<dbReference type="InterPro" id="IPR033454">
    <property type="entry name" value="RecG_wedge"/>
</dbReference>
<dbReference type="SUPFAM" id="SSF52540">
    <property type="entry name" value="P-loop containing nucleoside triphosphate hydrolases"/>
    <property type="match status" value="2"/>
</dbReference>
<proteinExistence type="predicted"/>
<dbReference type="EMBL" id="VDHJ01000002">
    <property type="protein sequence ID" value="TNL99819.1"/>
    <property type="molecule type" value="Genomic_DNA"/>
</dbReference>
<dbReference type="Pfam" id="PF00271">
    <property type="entry name" value="Helicase_C"/>
    <property type="match status" value="1"/>
</dbReference>
<dbReference type="CDD" id="cd04488">
    <property type="entry name" value="RecG_wedge_OBF"/>
    <property type="match status" value="1"/>
</dbReference>
<evidence type="ECO:0000313" key="13">
    <source>
        <dbReference type="Proteomes" id="UP000312032"/>
    </source>
</evidence>
<dbReference type="CDD" id="cd17992">
    <property type="entry name" value="DEXHc_RecG"/>
    <property type="match status" value="1"/>
</dbReference>
<dbReference type="OrthoDB" id="9804325at2"/>
<evidence type="ECO:0000256" key="2">
    <source>
        <dbReference type="ARBA" id="ARBA00022763"/>
    </source>
</evidence>
<comment type="caution">
    <text evidence="12">The sequence shown here is derived from an EMBL/GenBank/DDBJ whole genome shotgun (WGS) entry which is preliminary data.</text>
</comment>
<dbReference type="PANTHER" id="PTHR47964">
    <property type="entry name" value="ATP-DEPENDENT DNA HELICASE HOMOLOG RECG, CHLOROPLASTIC"/>
    <property type="match status" value="1"/>
</dbReference>
<feature type="coiled-coil region" evidence="9">
    <location>
        <begin position="669"/>
        <end position="696"/>
    </location>
</feature>
<dbReference type="SUPFAM" id="SSF50249">
    <property type="entry name" value="Nucleic acid-binding proteins"/>
    <property type="match status" value="1"/>
</dbReference>
<reference evidence="12 13" key="1">
    <citation type="submission" date="2019-06" db="EMBL/GenBank/DDBJ databases">
        <authorList>
            <person name="Li J."/>
        </authorList>
    </citation>
    <scope>NUCLEOTIDE SEQUENCE [LARGE SCALE GENOMIC DNA]</scope>
    <source>
        <strain evidence="12 13">LMG 28165</strain>
    </source>
</reference>
<organism evidence="12 13">
    <name type="scientific">Corynebacterium tapiri</name>
    <dbReference type="NCBI Taxonomy" id="1448266"/>
    <lineage>
        <taxon>Bacteria</taxon>
        <taxon>Bacillati</taxon>
        <taxon>Actinomycetota</taxon>
        <taxon>Actinomycetes</taxon>
        <taxon>Mycobacteriales</taxon>
        <taxon>Corynebacteriaceae</taxon>
        <taxon>Corynebacterium</taxon>
    </lineage>
</organism>
<dbReference type="Gene3D" id="3.40.50.300">
    <property type="entry name" value="P-loop containing nucleotide triphosphate hydrolases"/>
    <property type="match status" value="2"/>
</dbReference>
<keyword evidence="7" id="KW-0234">DNA repair</keyword>
<dbReference type="InterPro" id="IPR027417">
    <property type="entry name" value="P-loop_NTPase"/>
</dbReference>
<dbReference type="SMART" id="SM00487">
    <property type="entry name" value="DEXDc"/>
    <property type="match status" value="1"/>
</dbReference>
<evidence type="ECO:0000256" key="6">
    <source>
        <dbReference type="ARBA" id="ARBA00023125"/>
    </source>
</evidence>
<dbReference type="RefSeq" id="WP_139464735.1">
    <property type="nucleotide sequence ID" value="NZ_VDHJ01000002.1"/>
</dbReference>
<accession>A0A5C4U5Y2</accession>
<evidence type="ECO:0000256" key="5">
    <source>
        <dbReference type="ARBA" id="ARBA00022840"/>
    </source>
</evidence>
<name>A0A5C4U5Y2_9CORY</name>
<dbReference type="Pfam" id="PF17191">
    <property type="entry name" value="RecG_wedge"/>
    <property type="match status" value="1"/>
</dbReference>
<evidence type="ECO:0000256" key="9">
    <source>
        <dbReference type="SAM" id="Coils"/>
    </source>
</evidence>
<dbReference type="Gene3D" id="2.40.50.140">
    <property type="entry name" value="Nucleic acid-binding proteins"/>
    <property type="match status" value="1"/>
</dbReference>
<dbReference type="PROSITE" id="PS51192">
    <property type="entry name" value="HELICASE_ATP_BIND_1"/>
    <property type="match status" value="1"/>
</dbReference>
<protein>
    <recommendedName>
        <fullName evidence="8">Probable DNA 3'-5' helicase RecG</fullName>
    </recommendedName>
</protein>
<dbReference type="PANTHER" id="PTHR47964:SF1">
    <property type="entry name" value="ATP-DEPENDENT DNA HELICASE HOMOLOG RECG, CHLOROPLASTIC"/>
    <property type="match status" value="1"/>
</dbReference>
<evidence type="ECO:0000259" key="11">
    <source>
        <dbReference type="PROSITE" id="PS51194"/>
    </source>
</evidence>
<dbReference type="InterPro" id="IPR001650">
    <property type="entry name" value="Helicase_C-like"/>
</dbReference>
<keyword evidence="4 12" id="KW-0347">Helicase</keyword>
<dbReference type="InterPro" id="IPR014001">
    <property type="entry name" value="Helicase_ATP-bd"/>
</dbReference>
<evidence type="ECO:0000256" key="4">
    <source>
        <dbReference type="ARBA" id="ARBA00022806"/>
    </source>
</evidence>
<dbReference type="InterPro" id="IPR012340">
    <property type="entry name" value="NA-bd_OB-fold"/>
</dbReference>
<evidence type="ECO:0000256" key="1">
    <source>
        <dbReference type="ARBA" id="ARBA00022741"/>
    </source>
</evidence>
<evidence type="ECO:0000259" key="10">
    <source>
        <dbReference type="PROSITE" id="PS51192"/>
    </source>
</evidence>
<gene>
    <name evidence="12" type="ORF">FHE74_01935</name>
</gene>
<keyword evidence="9" id="KW-0175">Coiled coil</keyword>
<dbReference type="AlphaFoldDB" id="A0A5C4U5Y2"/>
<dbReference type="GO" id="GO:0005524">
    <property type="term" value="F:ATP binding"/>
    <property type="evidence" value="ECO:0007669"/>
    <property type="project" value="UniProtKB-KW"/>
</dbReference>
<evidence type="ECO:0000256" key="8">
    <source>
        <dbReference type="ARBA" id="ARBA00049819"/>
    </source>
</evidence>
<dbReference type="Proteomes" id="UP000312032">
    <property type="component" value="Unassembled WGS sequence"/>
</dbReference>